<protein>
    <submittedName>
        <fullName evidence="1">Uncharacterized protein</fullName>
    </submittedName>
</protein>
<proteinExistence type="predicted"/>
<sequence>MNILLSLSTAWQGNPPANLIMSSNSGRCFLSLFLGKGKQTLGQPLPLPRIMFLIRCQLTPSRSKVVSVYVGILPRAPGQRKDLRKLPAPFGDAPVKKDFLPLGFQFSPQPEQGHRCDHLDCSVSDEMPWKIFHGCWHSFHLQSS</sequence>
<evidence type="ECO:0000313" key="2">
    <source>
        <dbReference type="Proteomes" id="UP001159427"/>
    </source>
</evidence>
<dbReference type="Proteomes" id="UP001159427">
    <property type="component" value="Unassembled WGS sequence"/>
</dbReference>
<name>A0ABN8S810_9CNID</name>
<gene>
    <name evidence="1" type="ORF">PEVE_00017988</name>
</gene>
<reference evidence="1 2" key="1">
    <citation type="submission" date="2022-05" db="EMBL/GenBank/DDBJ databases">
        <authorList>
            <consortium name="Genoscope - CEA"/>
            <person name="William W."/>
        </authorList>
    </citation>
    <scope>NUCLEOTIDE SEQUENCE [LARGE SCALE GENOMIC DNA]</scope>
</reference>
<accession>A0ABN8S810</accession>
<dbReference type="EMBL" id="CALNXI010002455">
    <property type="protein sequence ID" value="CAH3187862.1"/>
    <property type="molecule type" value="Genomic_DNA"/>
</dbReference>
<organism evidence="1 2">
    <name type="scientific">Porites evermanni</name>
    <dbReference type="NCBI Taxonomy" id="104178"/>
    <lineage>
        <taxon>Eukaryota</taxon>
        <taxon>Metazoa</taxon>
        <taxon>Cnidaria</taxon>
        <taxon>Anthozoa</taxon>
        <taxon>Hexacorallia</taxon>
        <taxon>Scleractinia</taxon>
        <taxon>Fungiina</taxon>
        <taxon>Poritidae</taxon>
        <taxon>Porites</taxon>
    </lineage>
</organism>
<keyword evidence="2" id="KW-1185">Reference proteome</keyword>
<evidence type="ECO:0000313" key="1">
    <source>
        <dbReference type="EMBL" id="CAH3187862.1"/>
    </source>
</evidence>
<comment type="caution">
    <text evidence="1">The sequence shown here is derived from an EMBL/GenBank/DDBJ whole genome shotgun (WGS) entry which is preliminary data.</text>
</comment>